<dbReference type="eggNOG" id="KOG2729">
    <property type="taxonomic scope" value="Eukaryota"/>
</dbReference>
<gene>
    <name evidence="7" type="ORF">AMSG_03790</name>
</gene>
<keyword evidence="5 6" id="KW-0472">Membrane</keyword>
<feature type="transmembrane region" description="Helical" evidence="6">
    <location>
        <begin position="54"/>
        <end position="75"/>
    </location>
</feature>
<protein>
    <submittedName>
        <fullName evidence="7">ER-derived vesicles protein ERV14</fullName>
    </submittedName>
</protein>
<dbReference type="STRING" id="461836.A0A0L0D5I7"/>
<reference evidence="7 8" key="1">
    <citation type="submission" date="2010-05" db="EMBL/GenBank/DDBJ databases">
        <title>The Genome Sequence of Thecamonas trahens ATCC 50062.</title>
        <authorList>
            <consortium name="The Broad Institute Genome Sequencing Platform"/>
            <person name="Russ C."/>
            <person name="Cuomo C."/>
            <person name="Shea T."/>
            <person name="Young S.K."/>
            <person name="Zeng Q."/>
            <person name="Koehrsen M."/>
            <person name="Haas B."/>
            <person name="Borodovsky M."/>
            <person name="Guigo R."/>
            <person name="Alvarado L."/>
            <person name="Berlin A."/>
            <person name="Bochicchio J."/>
            <person name="Borenstein D."/>
            <person name="Chapman S."/>
            <person name="Chen Z."/>
            <person name="Freedman E."/>
            <person name="Gellesch M."/>
            <person name="Goldberg J."/>
            <person name="Griggs A."/>
            <person name="Gujja S."/>
            <person name="Heilman E."/>
            <person name="Heiman D."/>
            <person name="Hepburn T."/>
            <person name="Howarth C."/>
            <person name="Jen D."/>
            <person name="Larson L."/>
            <person name="Mehta T."/>
            <person name="Park D."/>
            <person name="Pearson M."/>
            <person name="Roberts A."/>
            <person name="Saif S."/>
            <person name="Shenoy N."/>
            <person name="Sisk P."/>
            <person name="Stolte C."/>
            <person name="Sykes S."/>
            <person name="Thomson T."/>
            <person name="Walk T."/>
            <person name="White J."/>
            <person name="Yandava C."/>
            <person name="Burger G."/>
            <person name="Gray M.W."/>
            <person name="Holland P.W.H."/>
            <person name="King N."/>
            <person name="Lang F.B.F."/>
            <person name="Roger A.J."/>
            <person name="Ruiz-Trillo I."/>
            <person name="Lander E."/>
            <person name="Nusbaum C."/>
        </authorList>
    </citation>
    <scope>NUCLEOTIDE SEQUENCE [LARGE SCALE GENOMIC DNA]</scope>
    <source>
        <strain evidence="7 8">ATCC 50062</strain>
    </source>
</reference>
<organism evidence="7 8">
    <name type="scientific">Thecamonas trahens ATCC 50062</name>
    <dbReference type="NCBI Taxonomy" id="461836"/>
    <lineage>
        <taxon>Eukaryota</taxon>
        <taxon>Apusozoa</taxon>
        <taxon>Apusomonadida</taxon>
        <taxon>Apusomonadidae</taxon>
        <taxon>Thecamonas</taxon>
    </lineage>
</organism>
<dbReference type="AlphaFoldDB" id="A0A0L0D5I7"/>
<dbReference type="GO" id="GO:0016020">
    <property type="term" value="C:membrane"/>
    <property type="evidence" value="ECO:0007669"/>
    <property type="project" value="UniProtKB-SubCell"/>
</dbReference>
<evidence type="ECO:0000256" key="6">
    <source>
        <dbReference type="SAM" id="Phobius"/>
    </source>
</evidence>
<feature type="transmembrane region" description="Helical" evidence="6">
    <location>
        <begin position="110"/>
        <end position="133"/>
    </location>
</feature>
<comment type="subcellular location">
    <subcellularLocation>
        <location evidence="1">Membrane</location>
        <topology evidence="1">Multi-pass membrane protein</topology>
    </subcellularLocation>
</comment>
<evidence type="ECO:0000256" key="1">
    <source>
        <dbReference type="ARBA" id="ARBA00004141"/>
    </source>
</evidence>
<dbReference type="Pfam" id="PF03311">
    <property type="entry name" value="Cornichon"/>
    <property type="match status" value="1"/>
</dbReference>
<evidence type="ECO:0000256" key="5">
    <source>
        <dbReference type="ARBA" id="ARBA00023136"/>
    </source>
</evidence>
<dbReference type="InterPro" id="IPR003377">
    <property type="entry name" value="Cornichon"/>
</dbReference>
<keyword evidence="8" id="KW-1185">Reference proteome</keyword>
<evidence type="ECO:0000256" key="4">
    <source>
        <dbReference type="ARBA" id="ARBA00022989"/>
    </source>
</evidence>
<keyword evidence="3 6" id="KW-0812">Transmembrane</keyword>
<feature type="transmembrane region" description="Helical" evidence="6">
    <location>
        <begin position="7"/>
        <end position="27"/>
    </location>
</feature>
<dbReference type="PANTHER" id="PTHR12290">
    <property type="entry name" value="CORNICHON-RELATED"/>
    <property type="match status" value="1"/>
</dbReference>
<dbReference type="GO" id="GO:0016192">
    <property type="term" value="P:vesicle-mediated transport"/>
    <property type="evidence" value="ECO:0007669"/>
    <property type="project" value="InterPro"/>
</dbReference>
<comment type="similarity">
    <text evidence="2">Belongs to the cornichon family.</text>
</comment>
<evidence type="ECO:0000313" key="7">
    <source>
        <dbReference type="EMBL" id="KNC47356.1"/>
    </source>
</evidence>
<accession>A0A0L0D5I7</accession>
<proteinExistence type="inferred from homology"/>
<evidence type="ECO:0000256" key="3">
    <source>
        <dbReference type="ARBA" id="ARBA00022692"/>
    </source>
</evidence>
<keyword evidence="4 6" id="KW-1133">Transmembrane helix</keyword>
<dbReference type="OMA" id="HKKECFI"/>
<evidence type="ECO:0000313" key="8">
    <source>
        <dbReference type="Proteomes" id="UP000054408"/>
    </source>
</evidence>
<sequence length="135" mass="15935">MEWSVLLWILMVVMAAVLLFIMVFFIIELSDLASDFVSPVECCRKLSPIILPEYFAQLTMTVLMLITLNFTAFIINAPLAAYHVYSYQTKSYWLDPTDIFPKIDEKRRVFFIKLGFYLILFFYYLYCMIMSLISD</sequence>
<dbReference type="RefSeq" id="XP_013759694.1">
    <property type="nucleotide sequence ID" value="XM_013904240.1"/>
</dbReference>
<name>A0A0L0D5I7_THETB</name>
<dbReference type="SMART" id="SM01398">
    <property type="entry name" value="Cornichon"/>
    <property type="match status" value="1"/>
</dbReference>
<dbReference type="Proteomes" id="UP000054408">
    <property type="component" value="Unassembled WGS sequence"/>
</dbReference>
<dbReference type="OrthoDB" id="434393at2759"/>
<dbReference type="EMBL" id="GL349446">
    <property type="protein sequence ID" value="KNC47356.1"/>
    <property type="molecule type" value="Genomic_DNA"/>
</dbReference>
<evidence type="ECO:0000256" key="2">
    <source>
        <dbReference type="ARBA" id="ARBA00010095"/>
    </source>
</evidence>
<dbReference type="GeneID" id="25563363"/>